<evidence type="ECO:0000313" key="8">
    <source>
        <dbReference type="Proteomes" id="UP000235965"/>
    </source>
</evidence>
<evidence type="ECO:0000313" key="7">
    <source>
        <dbReference type="EMBL" id="PNF37341.1"/>
    </source>
</evidence>
<dbReference type="OrthoDB" id="3919494at2759"/>
<dbReference type="CDD" id="cd11283">
    <property type="entry name" value="ADF_GMF-beta_like"/>
    <property type="match status" value="1"/>
</dbReference>
<dbReference type="Proteomes" id="UP000235965">
    <property type="component" value="Unassembled WGS sequence"/>
</dbReference>
<dbReference type="AlphaFoldDB" id="A0A2J7R930"/>
<keyword evidence="4" id="KW-0963">Cytoplasm</keyword>
<dbReference type="GO" id="GO:0005634">
    <property type="term" value="C:nucleus"/>
    <property type="evidence" value="ECO:0007669"/>
    <property type="project" value="UniProtKB-SubCell"/>
</dbReference>
<dbReference type="GO" id="GO:0071846">
    <property type="term" value="P:actin filament debranching"/>
    <property type="evidence" value="ECO:0007669"/>
    <property type="project" value="InterPro"/>
</dbReference>
<keyword evidence="5" id="KW-0539">Nucleus</keyword>
<comment type="similarity">
    <text evidence="3">Belongs to the actin-binding proteins ADF family. GMF subfamily.</text>
</comment>
<dbReference type="InterPro" id="IPR029006">
    <property type="entry name" value="ADF-H/Gelsolin-like_dom_sf"/>
</dbReference>
<proteinExistence type="inferred from homology"/>
<name>A0A2J7R930_9NEOP</name>
<evidence type="ECO:0000256" key="5">
    <source>
        <dbReference type="ARBA" id="ARBA00023242"/>
    </source>
</evidence>
<dbReference type="InterPro" id="IPR011171">
    <property type="entry name" value="GMF"/>
</dbReference>
<reference evidence="7 8" key="1">
    <citation type="submission" date="2017-12" db="EMBL/GenBank/DDBJ databases">
        <title>Hemimetabolous genomes reveal molecular basis of termite eusociality.</title>
        <authorList>
            <person name="Harrison M.C."/>
            <person name="Jongepier E."/>
            <person name="Robertson H.M."/>
            <person name="Arning N."/>
            <person name="Bitard-Feildel T."/>
            <person name="Chao H."/>
            <person name="Childers C.P."/>
            <person name="Dinh H."/>
            <person name="Doddapaneni H."/>
            <person name="Dugan S."/>
            <person name="Gowin J."/>
            <person name="Greiner C."/>
            <person name="Han Y."/>
            <person name="Hu H."/>
            <person name="Hughes D.S.T."/>
            <person name="Huylmans A.-K."/>
            <person name="Kemena C."/>
            <person name="Kremer L.P.M."/>
            <person name="Lee S.L."/>
            <person name="Lopez-Ezquerra A."/>
            <person name="Mallet L."/>
            <person name="Monroy-Kuhn J.M."/>
            <person name="Moser A."/>
            <person name="Murali S.C."/>
            <person name="Muzny D.M."/>
            <person name="Otani S."/>
            <person name="Piulachs M.-D."/>
            <person name="Poelchau M."/>
            <person name="Qu J."/>
            <person name="Schaub F."/>
            <person name="Wada-Katsumata A."/>
            <person name="Worley K.C."/>
            <person name="Xie Q."/>
            <person name="Ylla G."/>
            <person name="Poulsen M."/>
            <person name="Gibbs R.A."/>
            <person name="Schal C."/>
            <person name="Richards S."/>
            <person name="Belles X."/>
            <person name="Korb J."/>
            <person name="Bornberg-Bauer E."/>
        </authorList>
    </citation>
    <scope>NUCLEOTIDE SEQUENCE [LARGE SCALE GENOMIC DNA]</scope>
    <source>
        <tissue evidence="7">Whole body</tissue>
    </source>
</reference>
<evidence type="ECO:0000256" key="3">
    <source>
        <dbReference type="ARBA" id="ARBA00010055"/>
    </source>
</evidence>
<comment type="subcellular location">
    <subcellularLocation>
        <location evidence="2">Cytoplasm</location>
    </subcellularLocation>
    <subcellularLocation>
        <location evidence="1">Nucleus</location>
    </subcellularLocation>
</comment>
<dbReference type="GO" id="GO:0034316">
    <property type="term" value="P:negative regulation of Arp2/3 complex-mediated actin nucleation"/>
    <property type="evidence" value="ECO:0007669"/>
    <property type="project" value="TreeGrafter"/>
</dbReference>
<evidence type="ECO:0000256" key="4">
    <source>
        <dbReference type="ARBA" id="ARBA00022490"/>
    </source>
</evidence>
<dbReference type="GO" id="GO:0030864">
    <property type="term" value="C:cortical actin cytoskeleton"/>
    <property type="evidence" value="ECO:0007669"/>
    <property type="project" value="TreeGrafter"/>
</dbReference>
<dbReference type="STRING" id="105785.A0A2J7R930"/>
<evidence type="ECO:0000256" key="1">
    <source>
        <dbReference type="ARBA" id="ARBA00004123"/>
    </source>
</evidence>
<dbReference type="InParanoid" id="A0A2J7R930"/>
<dbReference type="FunFam" id="3.40.20.10:FF:000026">
    <property type="entry name" value="Glia maturation factor"/>
    <property type="match status" value="1"/>
</dbReference>
<dbReference type="InterPro" id="IPR002108">
    <property type="entry name" value="ADF-H"/>
</dbReference>
<comment type="caution">
    <text evidence="7">The sequence shown here is derived from an EMBL/GenBank/DDBJ whole genome shotgun (WGS) entry which is preliminary data.</text>
</comment>
<evidence type="ECO:0000256" key="2">
    <source>
        <dbReference type="ARBA" id="ARBA00004496"/>
    </source>
</evidence>
<dbReference type="GO" id="GO:0003779">
    <property type="term" value="F:actin binding"/>
    <property type="evidence" value="ECO:0007669"/>
    <property type="project" value="InterPro"/>
</dbReference>
<dbReference type="SUPFAM" id="SSF55753">
    <property type="entry name" value="Actin depolymerizing proteins"/>
    <property type="match status" value="1"/>
</dbReference>
<dbReference type="EMBL" id="NEVH01006721">
    <property type="protein sequence ID" value="PNF37341.1"/>
    <property type="molecule type" value="Genomic_DNA"/>
</dbReference>
<keyword evidence="8" id="KW-1185">Reference proteome</keyword>
<organism evidence="7 8">
    <name type="scientific">Cryptotermes secundus</name>
    <dbReference type="NCBI Taxonomy" id="105785"/>
    <lineage>
        <taxon>Eukaryota</taxon>
        <taxon>Metazoa</taxon>
        <taxon>Ecdysozoa</taxon>
        <taxon>Arthropoda</taxon>
        <taxon>Hexapoda</taxon>
        <taxon>Insecta</taxon>
        <taxon>Pterygota</taxon>
        <taxon>Neoptera</taxon>
        <taxon>Polyneoptera</taxon>
        <taxon>Dictyoptera</taxon>
        <taxon>Blattodea</taxon>
        <taxon>Blattoidea</taxon>
        <taxon>Termitoidae</taxon>
        <taxon>Kalotermitidae</taxon>
        <taxon>Cryptotermitinae</taxon>
        <taxon>Cryptotermes</taxon>
    </lineage>
</organism>
<dbReference type="PROSITE" id="PS51263">
    <property type="entry name" value="ADF_H"/>
    <property type="match status" value="1"/>
</dbReference>
<dbReference type="GO" id="GO:0071933">
    <property type="term" value="F:Arp2/3 complex binding"/>
    <property type="evidence" value="ECO:0007669"/>
    <property type="project" value="InterPro"/>
</dbReference>
<evidence type="ECO:0000259" key="6">
    <source>
        <dbReference type="PROSITE" id="PS51263"/>
    </source>
</evidence>
<accession>A0A2J7R930</accession>
<sequence length="218" mass="24872">MYVRGCDSSKKAECRVTTNQNNLGPAPAGLTKWSSKKVVLEDRRLSVENIASKVGMSVGSVHTILHEDLRMRKVSSRWVPRMLADDHKAARMAICQAMLTRDEGMNGTFFSSIVTMDETLSMVTHSPVDVSVDDLREILPGHQPRFVVYSYCMEHSDGRVSYPMCFIYITPRDSQMELQIMYAGTKLALQKEADLTRVYEVRELDELTEEWLREKLCK</sequence>
<dbReference type="Gene3D" id="3.40.20.10">
    <property type="entry name" value="Severin"/>
    <property type="match status" value="1"/>
</dbReference>
<dbReference type="Pfam" id="PF00241">
    <property type="entry name" value="Cofilin_ADF"/>
    <property type="match status" value="1"/>
</dbReference>
<feature type="domain" description="ADF-H" evidence="6">
    <location>
        <begin position="82"/>
        <end position="217"/>
    </location>
</feature>
<gene>
    <name evidence="7" type="ORF">B7P43_G00480</name>
</gene>
<dbReference type="SMART" id="SM00102">
    <property type="entry name" value="ADF"/>
    <property type="match status" value="1"/>
</dbReference>
<protein>
    <recommendedName>
        <fullName evidence="6">ADF-H domain-containing protein</fullName>
    </recommendedName>
</protein>
<dbReference type="PANTHER" id="PTHR11249:SF2">
    <property type="entry name" value="GLIA MATURATION FACTOR"/>
    <property type="match status" value="1"/>
</dbReference>
<dbReference type="PANTHER" id="PTHR11249">
    <property type="entry name" value="GLIAL FACTOR NATURATION FACTOR"/>
    <property type="match status" value="1"/>
</dbReference>